<feature type="transmembrane region" description="Helical" evidence="4">
    <location>
        <begin position="16"/>
        <end position="35"/>
    </location>
</feature>
<dbReference type="InterPro" id="IPR015943">
    <property type="entry name" value="WD40/YVTN_repeat-like_dom_sf"/>
</dbReference>
<evidence type="ECO:0000256" key="4">
    <source>
        <dbReference type="SAM" id="Phobius"/>
    </source>
</evidence>
<keyword evidence="1 3" id="KW-0853">WD repeat</keyword>
<dbReference type="InterPro" id="IPR011047">
    <property type="entry name" value="Quinoprotein_ADH-like_sf"/>
</dbReference>
<evidence type="ECO:0000256" key="2">
    <source>
        <dbReference type="ARBA" id="ARBA00022737"/>
    </source>
</evidence>
<name>A0ABV3HB70_9ACTN</name>
<dbReference type="SUPFAM" id="SSF63829">
    <property type="entry name" value="Calcium-dependent phosphotriesterase"/>
    <property type="match status" value="1"/>
</dbReference>
<dbReference type="Pfam" id="PF00400">
    <property type="entry name" value="WD40"/>
    <property type="match status" value="6"/>
</dbReference>
<dbReference type="PRINTS" id="PR00320">
    <property type="entry name" value="GPROTEINBRPT"/>
</dbReference>
<feature type="repeat" description="WD" evidence="3">
    <location>
        <begin position="304"/>
        <end position="336"/>
    </location>
</feature>
<organism evidence="5 6">
    <name type="scientific">Nonomuraea bangladeshensis</name>
    <dbReference type="NCBI Taxonomy" id="404385"/>
    <lineage>
        <taxon>Bacteria</taxon>
        <taxon>Bacillati</taxon>
        <taxon>Actinomycetota</taxon>
        <taxon>Actinomycetes</taxon>
        <taxon>Streptosporangiales</taxon>
        <taxon>Streptosporangiaceae</taxon>
        <taxon>Nonomuraea</taxon>
    </lineage>
</organism>
<gene>
    <name evidence="5" type="ORF">AB0K40_29225</name>
</gene>
<dbReference type="CDD" id="cd00200">
    <property type="entry name" value="WD40"/>
    <property type="match status" value="2"/>
</dbReference>
<comment type="caution">
    <text evidence="5">The sequence shown here is derived from an EMBL/GenBank/DDBJ whole genome shotgun (WGS) entry which is preliminary data.</text>
</comment>
<dbReference type="PANTHER" id="PTHR19879">
    <property type="entry name" value="TRANSCRIPTION INITIATION FACTOR TFIID"/>
    <property type="match status" value="1"/>
</dbReference>
<evidence type="ECO:0000256" key="3">
    <source>
        <dbReference type="PROSITE-ProRule" id="PRU00221"/>
    </source>
</evidence>
<reference evidence="5 6" key="1">
    <citation type="submission" date="2024-06" db="EMBL/GenBank/DDBJ databases">
        <title>The Natural Products Discovery Center: Release of the First 8490 Sequenced Strains for Exploring Actinobacteria Biosynthetic Diversity.</title>
        <authorList>
            <person name="Kalkreuter E."/>
            <person name="Kautsar S.A."/>
            <person name="Yang D."/>
            <person name="Bader C.D."/>
            <person name="Teijaro C.N."/>
            <person name="Fluegel L."/>
            <person name="Davis C.M."/>
            <person name="Simpson J.R."/>
            <person name="Lauterbach L."/>
            <person name="Steele A.D."/>
            <person name="Gui C."/>
            <person name="Meng S."/>
            <person name="Li G."/>
            <person name="Viehrig K."/>
            <person name="Ye F."/>
            <person name="Su P."/>
            <person name="Kiefer A.F."/>
            <person name="Nichols A."/>
            <person name="Cepeda A.J."/>
            <person name="Yan W."/>
            <person name="Fan B."/>
            <person name="Jiang Y."/>
            <person name="Adhikari A."/>
            <person name="Zheng C.-J."/>
            <person name="Schuster L."/>
            <person name="Cowan T.M."/>
            <person name="Smanski M.J."/>
            <person name="Chevrette M.G."/>
            <person name="De Carvalho L.P.S."/>
            <person name="Shen B."/>
        </authorList>
    </citation>
    <scope>NUCLEOTIDE SEQUENCE [LARGE SCALE GENOMIC DNA]</scope>
    <source>
        <strain evidence="5 6">NPDC049574</strain>
    </source>
</reference>
<feature type="repeat" description="WD" evidence="3">
    <location>
        <begin position="338"/>
        <end position="379"/>
    </location>
</feature>
<keyword evidence="4" id="KW-0812">Transmembrane</keyword>
<dbReference type="RefSeq" id="WP_364455965.1">
    <property type="nucleotide sequence ID" value="NZ_JBFARM010000009.1"/>
</dbReference>
<dbReference type="InterPro" id="IPR019775">
    <property type="entry name" value="WD40_repeat_CS"/>
</dbReference>
<feature type="repeat" description="WD" evidence="3">
    <location>
        <begin position="697"/>
        <end position="723"/>
    </location>
</feature>
<feature type="repeat" description="WD" evidence="3">
    <location>
        <begin position="107"/>
        <end position="142"/>
    </location>
</feature>
<dbReference type="PROSITE" id="PS50294">
    <property type="entry name" value="WD_REPEATS_REGION"/>
    <property type="match status" value="5"/>
</dbReference>
<dbReference type="PROSITE" id="PS00678">
    <property type="entry name" value="WD_REPEATS_1"/>
    <property type="match status" value="4"/>
</dbReference>
<keyword evidence="2" id="KW-0677">Repeat</keyword>
<dbReference type="SMART" id="SM00320">
    <property type="entry name" value="WD40"/>
    <property type="match status" value="11"/>
</dbReference>
<keyword evidence="4" id="KW-0472">Membrane</keyword>
<evidence type="ECO:0000313" key="5">
    <source>
        <dbReference type="EMBL" id="MEV4289604.1"/>
    </source>
</evidence>
<dbReference type="PROSITE" id="PS50082">
    <property type="entry name" value="WD_REPEATS_2"/>
    <property type="match status" value="7"/>
</dbReference>
<feature type="repeat" description="WD" evidence="3">
    <location>
        <begin position="654"/>
        <end position="695"/>
    </location>
</feature>
<sequence length="777" mass="79353">MARVPLTEQDRRRRQVVVLGVAVAVLVVLTAGLLVRATTAAGERERAEAARDAALSRALMAESASLAVTDPRTARLLAVAAARIVPPSPWTRAAVRAAVARPELAVLRGFPSDVDAVTFSPDGAYVAASGRDDLLRVWDARSLAPVTWPIPGDDGASGTALAYRPDGRELAVADTWGRVHFFDTATRARRIGGETRKSSRSWAAYRPDGTLLATTRTRFEESRLWDPAAAAPVAALRTLEGTPGPVAFSPDGTLLAVAYFGGPVRLFDAVSGLLTGDPLRPAADEAADGAADGAAGRAADEAAALAFSPDGRLLAASTGGEQAQLWDVATRRPAARPLTGHAGPVTAVAFSPDGAILATASGDRTVRLWDAATGAPLGDPLTGHTGAVTAVAFSPDGATLASASADATVRLWRLPRARARLLTLPGPVPADRPVSGPGARAVLSADGTRLVIQPYDATRPGPGRLWSWNTGSVRSWDAPGGPLSGGLLAIRKDTPVDALALSRDGRTLAASGLDDPAHGRDVTIRGGPAGAPPVGGRPLAFSPDGRLLATAVSGSEARVWTLDGSAPGRTLAGEGEPVVAAFSADGALLAAGTPAGPVLVWDVATGRRRAELTGHTGVVTALAFAPSTPPTLVSGGADRTARVWDVGTGRGLLLAGHAGPVDAVAFAPDGTVLATGGADRTVRLWDASTGRPLGPPLAGHRGAVAALAFAPDGRTLLAAATDRADVPGDSYALWRWDTAALAADPVTTACAQAARALTPAEWSARLPGRPHRRDLCP</sequence>
<dbReference type="Gene3D" id="2.130.10.10">
    <property type="entry name" value="YVTN repeat-like/Quinoprotein amine dehydrogenase"/>
    <property type="match status" value="4"/>
</dbReference>
<feature type="repeat" description="WD" evidence="3">
    <location>
        <begin position="612"/>
        <end position="654"/>
    </location>
</feature>
<dbReference type="PANTHER" id="PTHR19879:SF9">
    <property type="entry name" value="TRANSCRIPTION INITIATION FACTOR TFIID SUBUNIT 5"/>
    <property type="match status" value="1"/>
</dbReference>
<dbReference type="InterPro" id="IPR001680">
    <property type="entry name" value="WD40_rpt"/>
</dbReference>
<accession>A0ABV3HB70</accession>
<dbReference type="InterPro" id="IPR020472">
    <property type="entry name" value="WD40_PAC1"/>
</dbReference>
<keyword evidence="4" id="KW-1133">Transmembrane helix</keyword>
<dbReference type="Proteomes" id="UP001552427">
    <property type="component" value="Unassembled WGS sequence"/>
</dbReference>
<evidence type="ECO:0000313" key="6">
    <source>
        <dbReference type="Proteomes" id="UP001552427"/>
    </source>
</evidence>
<feature type="repeat" description="WD" evidence="3">
    <location>
        <begin position="381"/>
        <end position="422"/>
    </location>
</feature>
<dbReference type="SUPFAM" id="SSF50998">
    <property type="entry name" value="Quinoprotein alcohol dehydrogenase-like"/>
    <property type="match status" value="1"/>
</dbReference>
<keyword evidence="6" id="KW-1185">Reference proteome</keyword>
<evidence type="ECO:0000256" key="1">
    <source>
        <dbReference type="ARBA" id="ARBA00022574"/>
    </source>
</evidence>
<dbReference type="EMBL" id="JBFARM010000009">
    <property type="protein sequence ID" value="MEV4289604.1"/>
    <property type="molecule type" value="Genomic_DNA"/>
</dbReference>
<proteinExistence type="predicted"/>
<protein>
    <submittedName>
        <fullName evidence="5">WD40 repeat domain-containing protein</fullName>
    </submittedName>
</protein>